<accession>A0ABW3ESY0</accession>
<evidence type="ECO:0008006" key="3">
    <source>
        <dbReference type="Google" id="ProtNLM"/>
    </source>
</evidence>
<evidence type="ECO:0000313" key="2">
    <source>
        <dbReference type="Proteomes" id="UP001596972"/>
    </source>
</evidence>
<name>A0ABW3ESY0_9ACTN</name>
<proteinExistence type="predicted"/>
<comment type="caution">
    <text evidence="1">The sequence shown here is derived from an EMBL/GenBank/DDBJ whole genome shotgun (WGS) entry which is preliminary data.</text>
</comment>
<dbReference type="RefSeq" id="WP_378302403.1">
    <property type="nucleotide sequence ID" value="NZ_JBHTJA010000057.1"/>
</dbReference>
<sequence length="78" mass="8650">MKDVHVQGEILYLDGQFSEAEPLLRRAAKAGHVKEDPAERDDDYEANTAIMLKLAGILERTGRDAEAGDLRRRAAARS</sequence>
<dbReference type="EMBL" id="JBHTJA010000057">
    <property type="protein sequence ID" value="MFD0903514.1"/>
    <property type="molecule type" value="Genomic_DNA"/>
</dbReference>
<evidence type="ECO:0000313" key="1">
    <source>
        <dbReference type="EMBL" id="MFD0903514.1"/>
    </source>
</evidence>
<keyword evidence="2" id="KW-1185">Reference proteome</keyword>
<reference evidence="2" key="1">
    <citation type="journal article" date="2019" name="Int. J. Syst. Evol. Microbiol.">
        <title>The Global Catalogue of Microorganisms (GCM) 10K type strain sequencing project: providing services to taxonomists for standard genome sequencing and annotation.</title>
        <authorList>
            <consortium name="The Broad Institute Genomics Platform"/>
            <consortium name="The Broad Institute Genome Sequencing Center for Infectious Disease"/>
            <person name="Wu L."/>
            <person name="Ma J."/>
        </authorList>
    </citation>
    <scope>NUCLEOTIDE SEQUENCE [LARGE SCALE GENOMIC DNA]</scope>
    <source>
        <strain evidence="2">JCM 31202</strain>
    </source>
</reference>
<organism evidence="1 2">
    <name type="scientific">Actinomadura sediminis</name>
    <dbReference type="NCBI Taxonomy" id="1038904"/>
    <lineage>
        <taxon>Bacteria</taxon>
        <taxon>Bacillati</taxon>
        <taxon>Actinomycetota</taxon>
        <taxon>Actinomycetes</taxon>
        <taxon>Streptosporangiales</taxon>
        <taxon>Thermomonosporaceae</taxon>
        <taxon>Actinomadura</taxon>
    </lineage>
</organism>
<gene>
    <name evidence="1" type="ORF">ACFQ11_24185</name>
</gene>
<dbReference type="Proteomes" id="UP001596972">
    <property type="component" value="Unassembled WGS sequence"/>
</dbReference>
<protein>
    <recommendedName>
        <fullName evidence="3">Tetratricopeptide repeat protein</fullName>
    </recommendedName>
</protein>